<feature type="domain" description="Cyclic nucleotide-binding" evidence="5">
    <location>
        <begin position="928"/>
        <end position="1033"/>
    </location>
</feature>
<keyword evidence="4" id="KW-0812">Transmembrane</keyword>
<feature type="transmembrane region" description="Helical" evidence="4">
    <location>
        <begin position="146"/>
        <end position="164"/>
    </location>
</feature>
<gene>
    <name evidence="6" type="ORF">DQG23_39705</name>
</gene>
<protein>
    <recommendedName>
        <fullName evidence="5">Cyclic nucleotide-binding domain-containing protein</fullName>
    </recommendedName>
</protein>
<dbReference type="Gene3D" id="2.60.120.10">
    <property type="entry name" value="Jelly Rolls"/>
    <property type="match status" value="1"/>
</dbReference>
<dbReference type="Pfam" id="PF13646">
    <property type="entry name" value="HEAT_2"/>
    <property type="match status" value="2"/>
</dbReference>
<reference evidence="6 7" key="1">
    <citation type="journal article" date="2009" name="Int. J. Syst. Evol. Microbiol.">
        <title>Paenibacillus contaminans sp. nov., isolated from a contaminated laboratory plate.</title>
        <authorList>
            <person name="Chou J.H."/>
            <person name="Lee J.H."/>
            <person name="Lin M.C."/>
            <person name="Chang P.S."/>
            <person name="Arun A.B."/>
            <person name="Young C.C."/>
            <person name="Chen W.M."/>
        </authorList>
    </citation>
    <scope>NUCLEOTIDE SEQUENCE [LARGE SCALE GENOMIC DNA]</scope>
    <source>
        <strain evidence="6 7">CKOBP-6</strain>
    </source>
</reference>
<feature type="transmembrane region" description="Helical" evidence="4">
    <location>
        <begin position="109"/>
        <end position="134"/>
    </location>
</feature>
<dbReference type="InterPro" id="IPR018490">
    <property type="entry name" value="cNMP-bd_dom_sf"/>
</dbReference>
<name>A0A329LN85_9BACL</name>
<feature type="transmembrane region" description="Helical" evidence="4">
    <location>
        <begin position="357"/>
        <end position="377"/>
    </location>
</feature>
<dbReference type="SMART" id="SM00100">
    <property type="entry name" value="cNMP"/>
    <property type="match status" value="1"/>
</dbReference>
<dbReference type="OrthoDB" id="2481373at2"/>
<keyword evidence="4" id="KW-0472">Membrane</keyword>
<feature type="region of interest" description="Disordered" evidence="3">
    <location>
        <begin position="245"/>
        <end position="270"/>
    </location>
</feature>
<evidence type="ECO:0000256" key="2">
    <source>
        <dbReference type="ARBA" id="ARBA00045876"/>
    </source>
</evidence>
<dbReference type="InterPro" id="IPR000595">
    <property type="entry name" value="cNMP-bd_dom"/>
</dbReference>
<feature type="transmembrane region" description="Helical" evidence="4">
    <location>
        <begin position="326"/>
        <end position="345"/>
    </location>
</feature>
<dbReference type="PROSITE" id="PS50042">
    <property type="entry name" value="CNMP_BINDING_3"/>
    <property type="match status" value="1"/>
</dbReference>
<accession>A0A329LN85</accession>
<dbReference type="Pfam" id="PF00027">
    <property type="entry name" value="cNMP_binding"/>
    <property type="match status" value="1"/>
</dbReference>
<dbReference type="Proteomes" id="UP000250369">
    <property type="component" value="Unassembled WGS sequence"/>
</dbReference>
<dbReference type="InterPro" id="IPR021133">
    <property type="entry name" value="HEAT_type_2"/>
</dbReference>
<feature type="transmembrane region" description="Helical" evidence="4">
    <location>
        <begin position="83"/>
        <end position="103"/>
    </location>
</feature>
<dbReference type="InterPro" id="IPR016024">
    <property type="entry name" value="ARM-type_fold"/>
</dbReference>
<dbReference type="CDD" id="cd00038">
    <property type="entry name" value="CAP_ED"/>
    <property type="match status" value="1"/>
</dbReference>
<dbReference type="EMBL" id="QMFB01000051">
    <property type="protein sequence ID" value="RAV09219.1"/>
    <property type="molecule type" value="Genomic_DNA"/>
</dbReference>
<feature type="compositionally biased region" description="Low complexity" evidence="3">
    <location>
        <begin position="261"/>
        <end position="270"/>
    </location>
</feature>
<evidence type="ECO:0000313" key="6">
    <source>
        <dbReference type="EMBL" id="RAV09219.1"/>
    </source>
</evidence>
<organism evidence="6 7">
    <name type="scientific">Paenibacillus contaminans</name>
    <dbReference type="NCBI Taxonomy" id="450362"/>
    <lineage>
        <taxon>Bacteria</taxon>
        <taxon>Bacillati</taxon>
        <taxon>Bacillota</taxon>
        <taxon>Bacilli</taxon>
        <taxon>Bacillales</taxon>
        <taxon>Paenibacillaceae</taxon>
        <taxon>Paenibacillus</taxon>
    </lineage>
</organism>
<evidence type="ECO:0000256" key="4">
    <source>
        <dbReference type="SAM" id="Phobius"/>
    </source>
</evidence>
<evidence type="ECO:0000259" key="5">
    <source>
        <dbReference type="PROSITE" id="PS50042"/>
    </source>
</evidence>
<dbReference type="Gene3D" id="1.25.10.10">
    <property type="entry name" value="Leucine-rich Repeat Variant"/>
    <property type="match status" value="2"/>
</dbReference>
<dbReference type="RefSeq" id="WP_113036593.1">
    <property type="nucleotide sequence ID" value="NZ_QMFB01000051.1"/>
</dbReference>
<feature type="transmembrane region" description="Helical" evidence="4">
    <location>
        <begin position="176"/>
        <end position="196"/>
    </location>
</feature>
<evidence type="ECO:0000256" key="1">
    <source>
        <dbReference type="ARBA" id="ARBA00023159"/>
    </source>
</evidence>
<dbReference type="SUPFAM" id="SSF51206">
    <property type="entry name" value="cAMP-binding domain-like"/>
    <property type="match status" value="1"/>
</dbReference>
<feature type="transmembrane region" description="Helical" evidence="4">
    <location>
        <begin position="51"/>
        <end position="71"/>
    </location>
</feature>
<dbReference type="SUPFAM" id="SSF48371">
    <property type="entry name" value="ARM repeat"/>
    <property type="match status" value="1"/>
</dbReference>
<feature type="transmembrane region" description="Helical" evidence="4">
    <location>
        <begin position="454"/>
        <end position="471"/>
    </location>
</feature>
<feature type="transmembrane region" description="Helical" evidence="4">
    <location>
        <begin position="383"/>
        <end position="401"/>
    </location>
</feature>
<dbReference type="PANTHER" id="PTHR12697">
    <property type="entry name" value="PBS LYASE HEAT-LIKE PROTEIN"/>
    <property type="match status" value="1"/>
</dbReference>
<dbReference type="InterPro" id="IPR036259">
    <property type="entry name" value="MFS_trans_sf"/>
</dbReference>
<dbReference type="AlphaFoldDB" id="A0A329LN85"/>
<keyword evidence="7" id="KW-1185">Reference proteome</keyword>
<sequence>MWKWLGVRADDMRKLWLMLPVFFFGGVAELLNYTGFMALFNQRFGVQNLPLIYMAEALILPFEGWILAMLANRLSKPQFMRTLYLIMSFVVVLNAAVLLFFKLSGVELLFYYPILFLSSNFVVRQMTLLLWSTAFDLCPTQQAKRLMPLFVAGATVGGIAAGFLAQGIGPAFGTEYVYLLSPIMMLIGYRNFRVAIKRYLVPLMLRDSSAAQQGAGGRSAASQAAAAIEADANFGVGGKHAAGQLTATERQRSESPKQTGKDAAAGDAGDEAPASSMYYVRAMLKSPFLLCAVGLMTLMPALYFMIEYQYFYSAEQRFPVESDLTSYYGMMVTLLFTASLLLQTVSGRLMNWLGASNLLLAVSFVFLGGFILSAIFIETDFALFAVSLGYGFFYVLLYYFAEPCYQLFFKMLPIAQRDGFRYVAQGIAASGGILLGALLSFLHSSRWLTLEVQSLLGVGLAILLLGLAWYGRMLYVNELVRSVQSLQTQISELASSFLGGIKNVKALAGIVGFLKHPNEHVREVALEIVGRTKDRSLLPQLVEVVSDASPRIRIAALRAMSLKGAGIEALAKVASFLEDEDEAVRSEGLRLLGRADHMRSQAHFFVRMKLLDPHPRVVAEAVKALYALRSEESYAACQEALDKLLAAGGAGAVEACRAIGDLRLASYTPAVLKLLDDERPAVKVAAVRCLGLQRYADAVPRLLAMFPAADQELRSALVEAMITIGDAGSAHLYKGLRDENPLVWKAAVSALCGILPSGKVRDVLVESCVARIAGARGGQAMPVELEKLNKPELAALAEQRYREIRLDLSDTVWLVLEKLADEQVVASIRQSIDDQDEETRENGLEILAEGIGDRRLSQALLELLKGGHETASAGGDAEAILNAATGSDYWLKEIAAHALAGKEKETMQEERKYLSMLDKVIFLKQVSLFSHLSVDELGLIAGIAQEELHPEDSILLRQGEVNPTMYIIVDGTVELSAASSANGWEGTIGVLGQKEVFGDTTALDRSPSAVTAQAIFDEVSVLALKGEGLTRLVRLYPEIGIGLLHASGARVRLLESMLMKMG</sequence>
<comment type="caution">
    <text evidence="6">The sequence shown here is derived from an EMBL/GenBank/DDBJ whole genome shotgun (WGS) entry which is preliminary data.</text>
</comment>
<feature type="transmembrane region" description="Helical" evidence="4">
    <location>
        <begin position="15"/>
        <end position="39"/>
    </location>
</feature>
<evidence type="ECO:0000256" key="3">
    <source>
        <dbReference type="SAM" id="MobiDB-lite"/>
    </source>
</evidence>
<keyword evidence="4" id="KW-1133">Transmembrane helix</keyword>
<dbReference type="InterPro" id="IPR014710">
    <property type="entry name" value="RmlC-like_jellyroll"/>
</dbReference>
<dbReference type="GO" id="GO:0016491">
    <property type="term" value="F:oxidoreductase activity"/>
    <property type="evidence" value="ECO:0007669"/>
    <property type="project" value="TreeGrafter"/>
</dbReference>
<dbReference type="InterPro" id="IPR011989">
    <property type="entry name" value="ARM-like"/>
</dbReference>
<feature type="transmembrane region" description="Helical" evidence="4">
    <location>
        <begin position="422"/>
        <end position="442"/>
    </location>
</feature>
<dbReference type="SUPFAM" id="SSF103473">
    <property type="entry name" value="MFS general substrate transporter"/>
    <property type="match status" value="1"/>
</dbReference>
<dbReference type="PANTHER" id="PTHR12697:SF5">
    <property type="entry name" value="DEOXYHYPUSINE HYDROXYLASE"/>
    <property type="match status" value="1"/>
</dbReference>
<proteinExistence type="predicted"/>
<dbReference type="PROSITE" id="PS50077">
    <property type="entry name" value="HEAT_REPEAT"/>
    <property type="match status" value="1"/>
</dbReference>
<comment type="function">
    <text evidence="2">Catalyzes the hydroxylation of the N(6)-(4-aminobutyl)-L-lysine intermediate produced by deoxyhypusine synthase/DHPS on a critical lysine of the eukaryotic translation initiation factor 5A/eIF-5A. This is the second step of the post-translational modification of that lysine into an unusual amino acid residue named hypusine. Hypusination is unique to mature eIF-5A factor and is essential for its function.</text>
</comment>
<keyword evidence="1" id="KW-0010">Activator</keyword>
<evidence type="ECO:0000313" key="7">
    <source>
        <dbReference type="Proteomes" id="UP000250369"/>
    </source>
</evidence>
<feature type="transmembrane region" description="Helical" evidence="4">
    <location>
        <begin position="287"/>
        <end position="306"/>
    </location>
</feature>